<evidence type="ECO:0000313" key="4">
    <source>
        <dbReference type="Proteomes" id="UP000019402"/>
    </source>
</evidence>
<proteinExistence type="predicted"/>
<gene>
    <name evidence="3" type="ORF">JCM21142_104363</name>
</gene>
<dbReference type="OrthoDB" id="1097285at2"/>
<sequence length="255" mass="28429">MKKLLLFLGVMVLFKLTSCDVLDDDSDYSLDNFSLSSGTVLMDVDSYSIKTDNGKVLWPSASNVSVSLLEDSMRVLVNYTILGEATDNDSYDYYVRVNGLSKILTKPVFEFTSETTADVIDSIGDDAVTIVDTWFTDDYLNVEFEYGGGATVHYINLVFDAENPTTEDGAIILELKHNHNGDPYSYLQWGIASFDVSAFQTAEKDTIDFFVRSKGKDGAYNYNQVLTYSYGSASVEESINKQYDTENVSLLQSIQ</sequence>
<protein>
    <submittedName>
        <fullName evidence="3">NigD-like protein</fullName>
    </submittedName>
</protein>
<feature type="domain" description="NigD-like N-terminal OB" evidence="1">
    <location>
        <begin position="38"/>
        <end position="103"/>
    </location>
</feature>
<organism evidence="3 4">
    <name type="scientific">Saccharicrinis fermentans DSM 9555 = JCM 21142</name>
    <dbReference type="NCBI Taxonomy" id="869213"/>
    <lineage>
        <taxon>Bacteria</taxon>
        <taxon>Pseudomonadati</taxon>
        <taxon>Bacteroidota</taxon>
        <taxon>Bacteroidia</taxon>
        <taxon>Marinilabiliales</taxon>
        <taxon>Marinilabiliaceae</taxon>
        <taxon>Saccharicrinis</taxon>
    </lineage>
</organism>
<reference evidence="3 4" key="1">
    <citation type="journal article" date="2014" name="Genome Announc.">
        <title>Draft Genome Sequence of Cytophaga fermentans JCM 21142T, a Facultative Anaerobe Isolated from Marine Mud.</title>
        <authorList>
            <person name="Starns D."/>
            <person name="Oshima K."/>
            <person name="Suda W."/>
            <person name="Iino T."/>
            <person name="Yuki M."/>
            <person name="Inoue J."/>
            <person name="Kitamura K."/>
            <person name="Iida T."/>
            <person name="Darby A."/>
            <person name="Hattori M."/>
            <person name="Ohkuma M."/>
        </authorList>
    </citation>
    <scope>NUCLEOTIDE SEQUENCE [LARGE SCALE GENOMIC DNA]</scope>
    <source>
        <strain evidence="3 4">JCM 21142</strain>
    </source>
</reference>
<comment type="caution">
    <text evidence="3">The sequence shown here is derived from an EMBL/GenBank/DDBJ whole genome shotgun (WGS) entry which is preliminary data.</text>
</comment>
<dbReference type="InterPro" id="IPR024299">
    <property type="entry name" value="NigD-like_OB_dom"/>
</dbReference>
<evidence type="ECO:0000259" key="2">
    <source>
        <dbReference type="Pfam" id="PF17415"/>
    </source>
</evidence>
<dbReference type="Gene3D" id="2.40.50.500">
    <property type="entry name" value="NigD-like N-terminal OB domain"/>
    <property type="match status" value="1"/>
</dbReference>
<evidence type="ECO:0000259" key="1">
    <source>
        <dbReference type="Pfam" id="PF12667"/>
    </source>
</evidence>
<feature type="domain" description="NigD-like C-terminal" evidence="2">
    <location>
        <begin position="120"/>
        <end position="213"/>
    </location>
</feature>
<keyword evidence="4" id="KW-1185">Reference proteome</keyword>
<dbReference type="InterPro" id="IPR038179">
    <property type="entry name" value="NigD-like_N_sf"/>
</dbReference>
<dbReference type="STRING" id="869213.GCA_000517085_00771"/>
<accession>W7YLW6</accession>
<dbReference type="RefSeq" id="WP_052342973.1">
    <property type="nucleotide sequence ID" value="NZ_BAMD01000101.1"/>
</dbReference>
<dbReference type="InterPro" id="IPR038143">
    <property type="entry name" value="NigD-like_C_dom_sf"/>
</dbReference>
<dbReference type="Gene3D" id="2.60.40.2370">
    <property type="entry name" value="NigD-like, C-terminal beta sandwich domain"/>
    <property type="match status" value="1"/>
</dbReference>
<dbReference type="Pfam" id="PF12667">
    <property type="entry name" value="NigD_N"/>
    <property type="match status" value="1"/>
</dbReference>
<dbReference type="Proteomes" id="UP000019402">
    <property type="component" value="Unassembled WGS sequence"/>
</dbReference>
<name>W7YLW6_9BACT</name>
<dbReference type="InterPro" id="IPR035376">
    <property type="entry name" value="NigD_C"/>
</dbReference>
<dbReference type="AlphaFoldDB" id="W7YLW6"/>
<dbReference type="EMBL" id="BAMD01000101">
    <property type="protein sequence ID" value="GAF05621.1"/>
    <property type="molecule type" value="Genomic_DNA"/>
</dbReference>
<evidence type="ECO:0000313" key="3">
    <source>
        <dbReference type="EMBL" id="GAF05621.1"/>
    </source>
</evidence>
<dbReference type="eggNOG" id="ENOG5032SB4">
    <property type="taxonomic scope" value="Bacteria"/>
</dbReference>
<dbReference type="Pfam" id="PF17415">
    <property type="entry name" value="NigD_C"/>
    <property type="match status" value="1"/>
</dbReference>